<evidence type="ECO:0000313" key="2">
    <source>
        <dbReference type="EMBL" id="PWN35676.1"/>
    </source>
</evidence>
<dbReference type="PANTHER" id="PTHR33303:SF2">
    <property type="entry name" value="COA-BINDING DOMAIN-CONTAINING PROTEIN"/>
    <property type="match status" value="1"/>
</dbReference>
<protein>
    <submittedName>
        <fullName evidence="2">NAD-P-binding protein</fullName>
    </submittedName>
</protein>
<dbReference type="PANTHER" id="PTHR33303">
    <property type="entry name" value="CYTOPLASMIC PROTEIN-RELATED"/>
    <property type="match status" value="1"/>
</dbReference>
<dbReference type="Pfam" id="PF13380">
    <property type="entry name" value="CoA_binding_2"/>
    <property type="match status" value="1"/>
</dbReference>
<dbReference type="SUPFAM" id="SSF51735">
    <property type="entry name" value="NAD(P)-binding Rossmann-fold domains"/>
    <property type="match status" value="1"/>
</dbReference>
<dbReference type="InterPro" id="IPR036291">
    <property type="entry name" value="NAD(P)-bd_dom_sf"/>
</dbReference>
<evidence type="ECO:0000313" key="3">
    <source>
        <dbReference type="Proteomes" id="UP000245771"/>
    </source>
</evidence>
<dbReference type="RefSeq" id="XP_025355978.1">
    <property type="nucleotide sequence ID" value="XM_025500396.1"/>
</dbReference>
<keyword evidence="3" id="KW-1185">Reference proteome</keyword>
<sequence>MSIEKAKEAFFNAEHYAVIGASTDRAKYGNKVLRWYKDHGLEVIPVHPKESSIEDISTVSEIKQVQKPKSTSVSVITPPKISLPIIKTALQDLHVNAVWLQPGAEDQEVKDWIASTDESIQSKVIYGGPCILVQGESLAKAKGKL</sequence>
<dbReference type="Proteomes" id="UP000245771">
    <property type="component" value="Unassembled WGS sequence"/>
</dbReference>
<dbReference type="Gene3D" id="3.40.50.720">
    <property type="entry name" value="NAD(P)-binding Rossmann-like Domain"/>
    <property type="match status" value="1"/>
</dbReference>
<accession>A0A316VDQ4</accession>
<dbReference type="GeneID" id="37022177"/>
<dbReference type="SMART" id="SM00881">
    <property type="entry name" value="CoA_binding"/>
    <property type="match status" value="1"/>
</dbReference>
<proteinExistence type="predicted"/>
<dbReference type="AlphaFoldDB" id="A0A316VDQ4"/>
<reference evidence="2 3" key="1">
    <citation type="journal article" date="2018" name="Mol. Biol. Evol.">
        <title>Broad Genomic Sampling Reveals a Smut Pathogenic Ancestry of the Fungal Clade Ustilaginomycotina.</title>
        <authorList>
            <person name="Kijpornyongpan T."/>
            <person name="Mondo S.J."/>
            <person name="Barry K."/>
            <person name="Sandor L."/>
            <person name="Lee J."/>
            <person name="Lipzen A."/>
            <person name="Pangilinan J."/>
            <person name="LaButti K."/>
            <person name="Hainaut M."/>
            <person name="Henrissat B."/>
            <person name="Grigoriev I.V."/>
            <person name="Spatafora J.W."/>
            <person name="Aime M.C."/>
        </authorList>
    </citation>
    <scope>NUCLEOTIDE SEQUENCE [LARGE SCALE GENOMIC DNA]</scope>
    <source>
        <strain evidence="2 3">MCA 3882</strain>
    </source>
</reference>
<dbReference type="EMBL" id="KZ819603">
    <property type="protein sequence ID" value="PWN35676.1"/>
    <property type="molecule type" value="Genomic_DNA"/>
</dbReference>
<dbReference type="InParanoid" id="A0A316VDQ4"/>
<organism evidence="2 3">
    <name type="scientific">Meira miltonrushii</name>
    <dbReference type="NCBI Taxonomy" id="1280837"/>
    <lineage>
        <taxon>Eukaryota</taxon>
        <taxon>Fungi</taxon>
        <taxon>Dikarya</taxon>
        <taxon>Basidiomycota</taxon>
        <taxon>Ustilaginomycotina</taxon>
        <taxon>Exobasidiomycetes</taxon>
        <taxon>Exobasidiales</taxon>
        <taxon>Brachybasidiaceae</taxon>
        <taxon>Meira</taxon>
    </lineage>
</organism>
<gene>
    <name evidence="2" type="ORF">FA14DRAFT_172286</name>
</gene>
<evidence type="ECO:0000259" key="1">
    <source>
        <dbReference type="SMART" id="SM00881"/>
    </source>
</evidence>
<dbReference type="InterPro" id="IPR003781">
    <property type="entry name" value="CoA-bd"/>
</dbReference>
<name>A0A316VDQ4_9BASI</name>
<feature type="domain" description="CoA-binding" evidence="1">
    <location>
        <begin position="10"/>
        <end position="104"/>
    </location>
</feature>
<dbReference type="STRING" id="1280837.A0A316VDQ4"/>
<dbReference type="OrthoDB" id="5138418at2759"/>